<reference evidence="1" key="1">
    <citation type="submission" date="2021-01" db="EMBL/GenBank/DDBJ databases">
        <authorList>
            <consortium name="Genoscope - CEA"/>
            <person name="William W."/>
        </authorList>
    </citation>
    <scope>NUCLEOTIDE SEQUENCE</scope>
</reference>
<accession>A0A8S1QFT1</accession>
<dbReference type="EMBL" id="CAJJDN010000106">
    <property type="protein sequence ID" value="CAD8114829.1"/>
    <property type="molecule type" value="Genomic_DNA"/>
</dbReference>
<evidence type="ECO:0000313" key="1">
    <source>
        <dbReference type="EMBL" id="CAD8114829.1"/>
    </source>
</evidence>
<name>A0A8S1QFT1_9CILI</name>
<comment type="caution">
    <text evidence="1">The sequence shown here is derived from an EMBL/GenBank/DDBJ whole genome shotgun (WGS) entry which is preliminary data.</text>
</comment>
<gene>
    <name evidence="1" type="ORF">PSON_ATCC_30995.1.T1060216</name>
</gene>
<keyword evidence="2" id="KW-1185">Reference proteome</keyword>
<evidence type="ECO:0000313" key="2">
    <source>
        <dbReference type="Proteomes" id="UP000692954"/>
    </source>
</evidence>
<dbReference type="Proteomes" id="UP000692954">
    <property type="component" value="Unassembled WGS sequence"/>
</dbReference>
<proteinExistence type="predicted"/>
<protein>
    <submittedName>
        <fullName evidence="1">Uncharacterized protein</fullName>
    </submittedName>
</protein>
<sequence>MERKFEPQVQLLQRKLQLKKQFEWVQAKRRLKGLKQQTILLAMLTQHKQLHKKEMKINLWLRLLIWLGYICQYPFEMLVSQLNHFSIYQNSTIVFSSVSQYFKTKQQTINKNQKQKGKIMLKNLVDQLSESIKN</sequence>
<organism evidence="1 2">
    <name type="scientific">Paramecium sonneborni</name>
    <dbReference type="NCBI Taxonomy" id="65129"/>
    <lineage>
        <taxon>Eukaryota</taxon>
        <taxon>Sar</taxon>
        <taxon>Alveolata</taxon>
        <taxon>Ciliophora</taxon>
        <taxon>Intramacronucleata</taxon>
        <taxon>Oligohymenophorea</taxon>
        <taxon>Peniculida</taxon>
        <taxon>Parameciidae</taxon>
        <taxon>Paramecium</taxon>
    </lineage>
</organism>
<dbReference type="AlphaFoldDB" id="A0A8S1QFT1"/>